<dbReference type="RefSeq" id="XP_019019374.1">
    <property type="nucleotide sequence ID" value="XM_019159942.1"/>
</dbReference>
<organism evidence="1 2">
    <name type="scientific">Pichia membranifaciens NRRL Y-2026</name>
    <dbReference type="NCBI Taxonomy" id="763406"/>
    <lineage>
        <taxon>Eukaryota</taxon>
        <taxon>Fungi</taxon>
        <taxon>Dikarya</taxon>
        <taxon>Ascomycota</taxon>
        <taxon>Saccharomycotina</taxon>
        <taxon>Pichiomycetes</taxon>
        <taxon>Pichiales</taxon>
        <taxon>Pichiaceae</taxon>
        <taxon>Pichia</taxon>
    </lineage>
</organism>
<name>A0A1E3NQA5_9ASCO</name>
<evidence type="ECO:0000313" key="1">
    <source>
        <dbReference type="EMBL" id="ODQ48261.1"/>
    </source>
</evidence>
<dbReference type="Proteomes" id="UP000094455">
    <property type="component" value="Unassembled WGS sequence"/>
</dbReference>
<dbReference type="EMBL" id="KV454002">
    <property type="protein sequence ID" value="ODQ48261.1"/>
    <property type="molecule type" value="Genomic_DNA"/>
</dbReference>
<accession>A0A1E3NQA5</accession>
<reference evidence="1 2" key="1">
    <citation type="journal article" date="2016" name="Proc. Natl. Acad. Sci. U.S.A.">
        <title>Comparative genomics of biotechnologically important yeasts.</title>
        <authorList>
            <person name="Riley R."/>
            <person name="Haridas S."/>
            <person name="Wolfe K.H."/>
            <person name="Lopes M.R."/>
            <person name="Hittinger C.T."/>
            <person name="Goeker M."/>
            <person name="Salamov A.A."/>
            <person name="Wisecaver J.H."/>
            <person name="Long T.M."/>
            <person name="Calvey C.H."/>
            <person name="Aerts A.L."/>
            <person name="Barry K.W."/>
            <person name="Choi C."/>
            <person name="Clum A."/>
            <person name="Coughlan A.Y."/>
            <person name="Deshpande S."/>
            <person name="Douglass A.P."/>
            <person name="Hanson S.J."/>
            <person name="Klenk H.-P."/>
            <person name="LaButti K.M."/>
            <person name="Lapidus A."/>
            <person name="Lindquist E.A."/>
            <person name="Lipzen A.M."/>
            <person name="Meier-Kolthoff J.P."/>
            <person name="Ohm R.A."/>
            <person name="Otillar R.P."/>
            <person name="Pangilinan J.L."/>
            <person name="Peng Y."/>
            <person name="Rokas A."/>
            <person name="Rosa C.A."/>
            <person name="Scheuner C."/>
            <person name="Sibirny A.A."/>
            <person name="Slot J.C."/>
            <person name="Stielow J.B."/>
            <person name="Sun H."/>
            <person name="Kurtzman C.P."/>
            <person name="Blackwell M."/>
            <person name="Grigoriev I.V."/>
            <person name="Jeffries T.W."/>
        </authorList>
    </citation>
    <scope>NUCLEOTIDE SEQUENCE [LARGE SCALE GENOMIC DNA]</scope>
    <source>
        <strain evidence="1 2">NRRL Y-2026</strain>
    </source>
</reference>
<gene>
    <name evidence="1" type="ORF">PICMEDRAFT_125421</name>
</gene>
<keyword evidence="2" id="KW-1185">Reference proteome</keyword>
<evidence type="ECO:0000313" key="2">
    <source>
        <dbReference type="Proteomes" id="UP000094455"/>
    </source>
</evidence>
<protein>
    <recommendedName>
        <fullName evidence="3">C2H2-type domain-containing protein</fullName>
    </recommendedName>
</protein>
<dbReference type="AlphaFoldDB" id="A0A1E3NQA5"/>
<proteinExistence type="predicted"/>
<dbReference type="GeneID" id="30176629"/>
<evidence type="ECO:0008006" key="3">
    <source>
        <dbReference type="Google" id="ProtNLM"/>
    </source>
</evidence>
<sequence length="138" mass="15555">MATSSGGVERPNRENVLHADWLPRCDGSLLREPLLKSARRAKDTLLRSSKQRLPTPGARVVRDQGWLCIRCRCFRGCASDSISSLVHLQMHTPMARVSCDVCEKRQYSLQRTEQSQHLAGTGFRVKTMCIRGKECSLL</sequence>